<evidence type="ECO:0000313" key="2">
    <source>
        <dbReference type="EMBL" id="SHN29970.1"/>
    </source>
</evidence>
<feature type="region of interest" description="Disordered" evidence="1">
    <location>
        <begin position="35"/>
        <end position="67"/>
    </location>
</feature>
<name>A0A1M7QG88_9ACTN</name>
<organism evidence="2 3">
    <name type="scientific">Actinacidiphila paucisporea</name>
    <dbReference type="NCBI Taxonomy" id="310782"/>
    <lineage>
        <taxon>Bacteria</taxon>
        <taxon>Bacillati</taxon>
        <taxon>Actinomycetota</taxon>
        <taxon>Actinomycetes</taxon>
        <taxon>Kitasatosporales</taxon>
        <taxon>Streptomycetaceae</taxon>
        <taxon>Actinacidiphila</taxon>
    </lineage>
</organism>
<dbReference type="RefSeq" id="WP_143172632.1">
    <property type="nucleotide sequence ID" value="NZ_FRBI01000034.1"/>
</dbReference>
<dbReference type="STRING" id="310782.SAMN05216499_13430"/>
<dbReference type="AlphaFoldDB" id="A0A1M7QG88"/>
<protein>
    <submittedName>
        <fullName evidence="2">Uncharacterized protein</fullName>
    </submittedName>
</protein>
<keyword evidence="3" id="KW-1185">Reference proteome</keyword>
<evidence type="ECO:0000313" key="3">
    <source>
        <dbReference type="Proteomes" id="UP000184111"/>
    </source>
</evidence>
<proteinExistence type="predicted"/>
<evidence type="ECO:0000256" key="1">
    <source>
        <dbReference type="SAM" id="MobiDB-lite"/>
    </source>
</evidence>
<dbReference type="Proteomes" id="UP000184111">
    <property type="component" value="Unassembled WGS sequence"/>
</dbReference>
<gene>
    <name evidence="2" type="ORF">SAMN05216499_13430</name>
</gene>
<reference evidence="2 3" key="1">
    <citation type="submission" date="2016-11" db="EMBL/GenBank/DDBJ databases">
        <authorList>
            <person name="Jaros S."/>
            <person name="Januszkiewicz K."/>
            <person name="Wedrychowicz H."/>
        </authorList>
    </citation>
    <scope>NUCLEOTIDE SEQUENCE [LARGE SCALE GENOMIC DNA]</scope>
    <source>
        <strain evidence="2 3">CGMCC 4.2025</strain>
    </source>
</reference>
<accession>A0A1M7QG88</accession>
<dbReference type="OrthoDB" id="4350967at2"/>
<feature type="compositionally biased region" description="Low complexity" evidence="1">
    <location>
        <begin position="44"/>
        <end position="67"/>
    </location>
</feature>
<sequence>MPSFWRKLSALQRRGIAVVVLVCAPIVIVGTASGLRGSSGGGKAAASPSATSSTRKATPAGLSAPEPAHLAPAAARRKAAAICRTANAYYQTEFHDGVIAILNRSKPGSYPAFYAWHKRAANGDQQPWKDASAEVYGFFTAADAPSSVRDWYDDNGLLSADLAILAYLGLDAGGPRDAAAQQAVQDAVAHFREDFADAQKDADRIEAGK</sequence>
<dbReference type="EMBL" id="FRBI01000034">
    <property type="protein sequence ID" value="SHN29970.1"/>
    <property type="molecule type" value="Genomic_DNA"/>
</dbReference>